<keyword evidence="2" id="KW-1185">Reference proteome</keyword>
<dbReference type="EMBL" id="RKLT01000003">
    <property type="protein sequence ID" value="MBX0295356.1"/>
    <property type="molecule type" value="Genomic_DNA"/>
</dbReference>
<accession>A0AAW4PB56</accession>
<protein>
    <submittedName>
        <fullName evidence="1">Uncharacterized protein</fullName>
    </submittedName>
</protein>
<evidence type="ECO:0000313" key="2">
    <source>
        <dbReference type="Proteomes" id="UP001430455"/>
    </source>
</evidence>
<comment type="caution">
    <text evidence="1">The sequence shown here is derived from an EMBL/GenBank/DDBJ whole genome shotgun (WGS) entry which is preliminary data.</text>
</comment>
<sequence>MAFRLLLLVIGLVELLAPKKMVDFWMGLASKDDDVELRPWVYSVARLEGAVIVLWVLKRRRGRGKAE</sequence>
<dbReference type="AlphaFoldDB" id="A0AAW4PB56"/>
<proteinExistence type="predicted"/>
<gene>
    <name evidence="1" type="ORF">EGH23_10725</name>
</gene>
<evidence type="ECO:0000313" key="1">
    <source>
        <dbReference type="EMBL" id="MBX0295356.1"/>
    </source>
</evidence>
<name>A0AAW4PB56_9EURY</name>
<organism evidence="1 2">
    <name type="scientific">Haloarcula nitratireducens</name>
    <dbReference type="NCBI Taxonomy" id="2487749"/>
    <lineage>
        <taxon>Archaea</taxon>
        <taxon>Methanobacteriati</taxon>
        <taxon>Methanobacteriota</taxon>
        <taxon>Stenosarchaea group</taxon>
        <taxon>Halobacteria</taxon>
        <taxon>Halobacteriales</taxon>
        <taxon>Haloarculaceae</taxon>
        <taxon>Haloarcula</taxon>
    </lineage>
</organism>
<dbReference type="Proteomes" id="UP001430455">
    <property type="component" value="Unassembled WGS sequence"/>
</dbReference>
<reference evidence="1 2" key="1">
    <citation type="submission" date="2021-06" db="EMBL/GenBank/DDBJ databases">
        <title>Halomicroarcula sp. a new haloarchaeum isolated from saline soil.</title>
        <authorList>
            <person name="Duran-Viseras A."/>
            <person name="Sanchez-Porro C."/>
            <person name="Ventosa A."/>
        </authorList>
    </citation>
    <scope>NUCLEOTIDE SEQUENCE [LARGE SCALE GENOMIC DNA]</scope>
    <source>
        <strain evidence="1 2">F27</strain>
    </source>
</reference>
<dbReference type="RefSeq" id="WP_220580003.1">
    <property type="nucleotide sequence ID" value="NZ_RKLT01000003.1"/>
</dbReference>